<dbReference type="InterPro" id="IPR006175">
    <property type="entry name" value="YjgF/YER057c/UK114"/>
</dbReference>
<dbReference type="InterPro" id="IPR006056">
    <property type="entry name" value="RidA"/>
</dbReference>
<proteinExistence type="inferred from homology"/>
<dbReference type="NCBIfam" id="TIGR00004">
    <property type="entry name" value="Rid family detoxifying hydrolase"/>
    <property type="match status" value="1"/>
</dbReference>
<dbReference type="GO" id="GO:0019239">
    <property type="term" value="F:deaminase activity"/>
    <property type="evidence" value="ECO:0007669"/>
    <property type="project" value="TreeGrafter"/>
</dbReference>
<gene>
    <name evidence="2" type="ORF">FCALED_LOCUS7218</name>
</gene>
<dbReference type="GO" id="GO:0005829">
    <property type="term" value="C:cytosol"/>
    <property type="evidence" value="ECO:0007669"/>
    <property type="project" value="TreeGrafter"/>
</dbReference>
<keyword evidence="3" id="KW-1185">Reference proteome</keyword>
<dbReference type="FunFam" id="3.30.1330.40:FF:000001">
    <property type="entry name" value="L-PSP family endoribonuclease"/>
    <property type="match status" value="1"/>
</dbReference>
<dbReference type="PANTHER" id="PTHR11803">
    <property type="entry name" value="2-IMINOBUTANOATE/2-IMINOPROPANOATE DEAMINASE RIDA"/>
    <property type="match status" value="1"/>
</dbReference>
<sequence length="145" mass="15800">MRLCKNLRSSLVRQYTTRNMARPISTTEAPGALGPYSQAIVANGFVFVSGQLPVVPATGNIISEDIKEQTTQAVTNLSNVLKAAKVDLSKVVKTTVYLKDMNDFPSVNEAYEKVFGNNRPARACVEVSRLPKDVKIEIDAIALTT</sequence>
<evidence type="ECO:0000313" key="2">
    <source>
        <dbReference type="EMBL" id="CAG8573607.1"/>
    </source>
</evidence>
<dbReference type="AlphaFoldDB" id="A0A9N9BM17"/>
<dbReference type="Proteomes" id="UP000789570">
    <property type="component" value="Unassembled WGS sequence"/>
</dbReference>
<dbReference type="InterPro" id="IPR035959">
    <property type="entry name" value="RutC-like_sf"/>
</dbReference>
<dbReference type="Pfam" id="PF01042">
    <property type="entry name" value="Ribonuc_L-PSP"/>
    <property type="match status" value="1"/>
</dbReference>
<accession>A0A9N9BM17</accession>
<dbReference type="CDD" id="cd00448">
    <property type="entry name" value="YjgF_YER057c_UK114_family"/>
    <property type="match status" value="1"/>
</dbReference>
<protein>
    <submittedName>
        <fullName evidence="2">2726_t:CDS:1</fullName>
    </submittedName>
</protein>
<dbReference type="SUPFAM" id="SSF55298">
    <property type="entry name" value="YjgF-like"/>
    <property type="match status" value="1"/>
</dbReference>
<comment type="caution">
    <text evidence="2">The sequence shown here is derived from an EMBL/GenBank/DDBJ whole genome shotgun (WGS) entry which is preliminary data.</text>
</comment>
<evidence type="ECO:0000256" key="1">
    <source>
        <dbReference type="ARBA" id="ARBA00010552"/>
    </source>
</evidence>
<dbReference type="InterPro" id="IPR019897">
    <property type="entry name" value="RidA_CS"/>
</dbReference>
<name>A0A9N9BM17_9GLOM</name>
<reference evidence="2" key="1">
    <citation type="submission" date="2021-06" db="EMBL/GenBank/DDBJ databases">
        <authorList>
            <person name="Kallberg Y."/>
            <person name="Tangrot J."/>
            <person name="Rosling A."/>
        </authorList>
    </citation>
    <scope>NUCLEOTIDE SEQUENCE</scope>
    <source>
        <strain evidence="2">UK204</strain>
    </source>
</reference>
<dbReference type="Gene3D" id="3.30.1330.40">
    <property type="entry name" value="RutC-like"/>
    <property type="match status" value="1"/>
</dbReference>
<comment type="similarity">
    <text evidence="1">Belongs to the RutC family.</text>
</comment>
<organism evidence="2 3">
    <name type="scientific">Funneliformis caledonium</name>
    <dbReference type="NCBI Taxonomy" id="1117310"/>
    <lineage>
        <taxon>Eukaryota</taxon>
        <taxon>Fungi</taxon>
        <taxon>Fungi incertae sedis</taxon>
        <taxon>Mucoromycota</taxon>
        <taxon>Glomeromycotina</taxon>
        <taxon>Glomeromycetes</taxon>
        <taxon>Glomerales</taxon>
        <taxon>Glomeraceae</taxon>
        <taxon>Funneliformis</taxon>
    </lineage>
</organism>
<dbReference type="OrthoDB" id="309640at2759"/>
<dbReference type="EMBL" id="CAJVPQ010001870">
    <property type="protein sequence ID" value="CAG8573607.1"/>
    <property type="molecule type" value="Genomic_DNA"/>
</dbReference>
<evidence type="ECO:0000313" key="3">
    <source>
        <dbReference type="Proteomes" id="UP000789570"/>
    </source>
</evidence>
<dbReference type="PROSITE" id="PS01094">
    <property type="entry name" value="UPF0076"/>
    <property type="match status" value="1"/>
</dbReference>
<dbReference type="PANTHER" id="PTHR11803:SF58">
    <property type="entry name" value="PROTEIN HMF1-RELATED"/>
    <property type="match status" value="1"/>
</dbReference>